<proteinExistence type="predicted"/>
<sequence>MTALVESPIDAKPPSLKKVKGPGLGKYILIRFLLIIPTIFILVSLVFFLMRVIGDPITVNRPGVSGGFLRR</sequence>
<accession>A9WMR7</accession>
<gene>
    <name evidence="2" type="primary">dppB.5</name>
    <name evidence="2" type="ordered locus">RSal33209_1667</name>
</gene>
<dbReference type="EMBL" id="CP000910">
    <property type="protein sequence ID" value="ABY23403.1"/>
    <property type="molecule type" value="Genomic_DNA"/>
</dbReference>
<dbReference type="AlphaFoldDB" id="A9WMR7"/>
<evidence type="ECO:0000256" key="1">
    <source>
        <dbReference type="SAM" id="Phobius"/>
    </source>
</evidence>
<dbReference type="eggNOG" id="COG0601">
    <property type="taxonomic scope" value="Bacteria"/>
</dbReference>
<evidence type="ECO:0000313" key="2">
    <source>
        <dbReference type="EMBL" id="ABY23403.1"/>
    </source>
</evidence>
<name>A9WMR7_RENSM</name>
<keyword evidence="1" id="KW-0472">Membrane</keyword>
<evidence type="ECO:0000313" key="3">
    <source>
        <dbReference type="Proteomes" id="UP000002007"/>
    </source>
</evidence>
<keyword evidence="1" id="KW-1133">Transmembrane helix</keyword>
<dbReference type="KEGG" id="rsa:RSal33209_1667"/>
<dbReference type="STRING" id="288705.RSal33209_1667"/>
<feature type="transmembrane region" description="Helical" evidence="1">
    <location>
        <begin position="28"/>
        <end position="50"/>
    </location>
</feature>
<keyword evidence="1" id="KW-0812">Transmembrane</keyword>
<organism evidence="2 3">
    <name type="scientific">Renibacterium salmoninarum (strain ATCC 33209 / DSM 20767 / JCM 11484 / NBRC 15589 / NCIMB 2235)</name>
    <dbReference type="NCBI Taxonomy" id="288705"/>
    <lineage>
        <taxon>Bacteria</taxon>
        <taxon>Bacillati</taxon>
        <taxon>Actinomycetota</taxon>
        <taxon>Actinomycetes</taxon>
        <taxon>Micrococcales</taxon>
        <taxon>Micrococcaceae</taxon>
        <taxon>Renibacterium</taxon>
    </lineage>
</organism>
<dbReference type="HOGENOM" id="CLU_2737214_0_0_11"/>
<dbReference type="Proteomes" id="UP000002007">
    <property type="component" value="Chromosome"/>
</dbReference>
<reference evidence="3" key="1">
    <citation type="journal article" date="2008" name="J. Bacteriol.">
        <title>Genome sequence of the fish pathogen Renibacterium salmoninarum suggests reductive evolution away from an environmental Arthrobacter ancestor.</title>
        <authorList>
            <person name="Wiens G.D."/>
            <person name="Rockey D.D."/>
            <person name="Wu Z."/>
            <person name="Chang J."/>
            <person name="Levy R."/>
            <person name="Crane S."/>
            <person name="Chen D.S."/>
            <person name="Capri G.R."/>
            <person name="Burnett J.R."/>
            <person name="Sudheesh P.S."/>
            <person name="Schipma M.J."/>
            <person name="Burd H."/>
            <person name="Bhattacharyya A."/>
            <person name="Rhodes L.D."/>
            <person name="Kaul R."/>
            <person name="Strom M.S."/>
        </authorList>
    </citation>
    <scope>NUCLEOTIDE SEQUENCE [LARGE SCALE GENOMIC DNA]</scope>
    <source>
        <strain evidence="3">ATCC 33209 / DSM 20767 / JCM 11484 / NBRC 15589 / NCIMB 2235</strain>
    </source>
</reference>
<protein>
    <submittedName>
        <fullName evidence="2">Dipeptide transport system permease protein</fullName>
    </submittedName>
</protein>
<keyword evidence="3" id="KW-1185">Reference proteome</keyword>